<dbReference type="VEuPathDB" id="FungiDB:F503_02372"/>
<protein>
    <submittedName>
        <fullName evidence="1">Mitochondrial carrier protein</fullName>
    </submittedName>
</protein>
<dbReference type="EMBL" id="KE148153">
    <property type="protein sequence ID" value="EPE06244.1"/>
    <property type="molecule type" value="Genomic_DNA"/>
</dbReference>
<gene>
    <name evidence="1" type="ORF">F503_02372</name>
</gene>
<organism evidence="1 2">
    <name type="scientific">Ophiostoma piceae (strain UAMH 11346)</name>
    <name type="common">Sap stain fungus</name>
    <dbReference type="NCBI Taxonomy" id="1262450"/>
    <lineage>
        <taxon>Eukaryota</taxon>
        <taxon>Fungi</taxon>
        <taxon>Dikarya</taxon>
        <taxon>Ascomycota</taxon>
        <taxon>Pezizomycotina</taxon>
        <taxon>Sordariomycetes</taxon>
        <taxon>Sordariomycetidae</taxon>
        <taxon>Ophiostomatales</taxon>
        <taxon>Ophiostomataceae</taxon>
        <taxon>Ophiostoma</taxon>
    </lineage>
</organism>
<dbReference type="AlphaFoldDB" id="S3BYE5"/>
<accession>S3BYE5</accession>
<dbReference type="OMA" id="KSMGLCL"/>
<keyword evidence="2" id="KW-1185">Reference proteome</keyword>
<dbReference type="HOGENOM" id="CLU_139293_0_0_1"/>
<name>S3BYE5_OPHP1</name>
<evidence type="ECO:0000313" key="2">
    <source>
        <dbReference type="Proteomes" id="UP000016923"/>
    </source>
</evidence>
<dbReference type="OrthoDB" id="4392610at2759"/>
<reference evidence="1 2" key="1">
    <citation type="journal article" date="2013" name="BMC Genomics">
        <title>The genome and transcriptome of the pine saprophyte Ophiostoma piceae, and a comparison with the bark beetle-associated pine pathogen Grosmannia clavigera.</title>
        <authorList>
            <person name="Haridas S."/>
            <person name="Wang Y."/>
            <person name="Lim L."/>
            <person name="Massoumi Alamouti S."/>
            <person name="Jackman S."/>
            <person name="Docking R."/>
            <person name="Robertson G."/>
            <person name="Birol I."/>
            <person name="Bohlmann J."/>
            <person name="Breuil C."/>
        </authorList>
    </citation>
    <scope>NUCLEOTIDE SEQUENCE [LARGE SCALE GENOMIC DNA]</scope>
    <source>
        <strain evidence="1 2">UAMH 11346</strain>
    </source>
</reference>
<dbReference type="Proteomes" id="UP000016923">
    <property type="component" value="Unassembled WGS sequence"/>
</dbReference>
<sequence>MSSAVSNAELVKAYRQLYRSGLRAVQYSKPARFVLRDQLRAAFRGQRTRLTSEANNSATPKFDAEAVRRTVWFFNAAAASRETEHHVVQNLLTTAFFRRRRAERSQPSWSLVQQASKSKITETDISKTAYDHYDATVQKLNETMGLCLR</sequence>
<dbReference type="STRING" id="1262450.S3BYE5"/>
<evidence type="ECO:0000313" key="1">
    <source>
        <dbReference type="EMBL" id="EPE06244.1"/>
    </source>
</evidence>
<dbReference type="eggNOG" id="ENOG502SDNM">
    <property type="taxonomic scope" value="Eukaryota"/>
</dbReference>
<proteinExistence type="predicted"/>